<dbReference type="InterPro" id="IPR029052">
    <property type="entry name" value="Metallo-depent_PP-like"/>
</dbReference>
<feature type="signal peptide" evidence="2">
    <location>
        <begin position="1"/>
        <end position="20"/>
    </location>
</feature>
<reference evidence="5 6" key="1">
    <citation type="submission" date="2017-05" db="EMBL/GenBank/DDBJ databases">
        <authorList>
            <person name="Varghese N."/>
            <person name="Submissions S."/>
        </authorList>
    </citation>
    <scope>NUCLEOTIDE SEQUENCE [LARGE SCALE GENOMIC DNA]</scope>
    <source>
        <strain evidence="5 6">DSM 27040</strain>
    </source>
</reference>
<dbReference type="InterPro" id="IPR004843">
    <property type="entry name" value="Calcineurin-like_PHP"/>
</dbReference>
<dbReference type="GO" id="GO:0003993">
    <property type="term" value="F:acid phosphatase activity"/>
    <property type="evidence" value="ECO:0007669"/>
    <property type="project" value="InterPro"/>
</dbReference>
<accession>A0A521BXQ9</accession>
<dbReference type="Gene3D" id="2.60.40.380">
    <property type="entry name" value="Purple acid phosphatase-like, N-terminal"/>
    <property type="match status" value="1"/>
</dbReference>
<dbReference type="EMBL" id="FXTB01000002">
    <property type="protein sequence ID" value="SMO51825.1"/>
    <property type="molecule type" value="Genomic_DNA"/>
</dbReference>
<dbReference type="Pfam" id="PF16656">
    <property type="entry name" value="Pur_ac_phosph_N"/>
    <property type="match status" value="1"/>
</dbReference>
<evidence type="ECO:0000313" key="5">
    <source>
        <dbReference type="EMBL" id="SMO51825.1"/>
    </source>
</evidence>
<proteinExistence type="predicted"/>
<keyword evidence="6" id="KW-1185">Reference proteome</keyword>
<dbReference type="RefSeq" id="WP_142532494.1">
    <property type="nucleotide sequence ID" value="NZ_FXTB01000002.1"/>
</dbReference>
<evidence type="ECO:0000256" key="1">
    <source>
        <dbReference type="ARBA" id="ARBA00022729"/>
    </source>
</evidence>
<dbReference type="PANTHER" id="PTHR22953:SF153">
    <property type="entry name" value="PURPLE ACID PHOSPHATASE"/>
    <property type="match status" value="1"/>
</dbReference>
<dbReference type="InterPro" id="IPR008963">
    <property type="entry name" value="Purple_acid_Pase-like_N"/>
</dbReference>
<dbReference type="AlphaFoldDB" id="A0A521BXQ9"/>
<organism evidence="5 6">
    <name type="scientific">Saccharicrinis carchari</name>
    <dbReference type="NCBI Taxonomy" id="1168039"/>
    <lineage>
        <taxon>Bacteria</taxon>
        <taxon>Pseudomonadati</taxon>
        <taxon>Bacteroidota</taxon>
        <taxon>Bacteroidia</taxon>
        <taxon>Marinilabiliales</taxon>
        <taxon>Marinilabiliaceae</taxon>
        <taxon>Saccharicrinis</taxon>
    </lineage>
</organism>
<evidence type="ECO:0000259" key="4">
    <source>
        <dbReference type="Pfam" id="PF16656"/>
    </source>
</evidence>
<dbReference type="Proteomes" id="UP000319040">
    <property type="component" value="Unassembled WGS sequence"/>
</dbReference>
<sequence>MKKSFYLVAFIVMASWSSFAQEPAFTITHGPYLQALTESEVTIVWTTNRKAISWVELAPDDDTHYYQTERPRSYAESYGFKSVDSVHAVTLSGLNPNTTYRYRIYSQEVLSHVGTKVLYGDIAASNVYRQKPLKFTTSNPSNSEVSFLVLNDIHGNNDLMETLLENTDWEQTDMVFFNGDMTNDIRSEQQLFGDFLDKAVELFAGETPMYYARGNHETRGNFATTFPRYFPTPTNQLYYMFRQGPVCFVVLDSGEDKPDSDLEYSGIVAFDNYRTQQAEWLKKAVKQDVFRDASYRVVIVHMPPFGGWHGEEEVARKFVPVLNDAGIDVMLCGHLHRHVHKKAGEGQKFPVIANSNKAIIKAQTKNATLNINIFGADGKLVDSLQIQSRK</sequence>
<name>A0A521BXQ9_SACCC</name>
<dbReference type="Pfam" id="PF00149">
    <property type="entry name" value="Metallophos"/>
    <property type="match status" value="1"/>
</dbReference>
<gene>
    <name evidence="5" type="ORF">SAMN06265379_102181</name>
</gene>
<dbReference type="Gene3D" id="3.60.21.10">
    <property type="match status" value="1"/>
</dbReference>
<feature type="domain" description="Calcineurin-like phosphoesterase" evidence="3">
    <location>
        <begin position="146"/>
        <end position="337"/>
    </location>
</feature>
<keyword evidence="1 2" id="KW-0732">Signal</keyword>
<feature type="domain" description="Purple acid phosphatase N-terminal" evidence="4">
    <location>
        <begin position="34"/>
        <end position="112"/>
    </location>
</feature>
<dbReference type="SUPFAM" id="SSF49363">
    <property type="entry name" value="Purple acid phosphatase, N-terminal domain"/>
    <property type="match status" value="1"/>
</dbReference>
<dbReference type="SUPFAM" id="SSF56300">
    <property type="entry name" value="Metallo-dependent phosphatases"/>
    <property type="match status" value="1"/>
</dbReference>
<dbReference type="GO" id="GO:0046872">
    <property type="term" value="F:metal ion binding"/>
    <property type="evidence" value="ECO:0007669"/>
    <property type="project" value="InterPro"/>
</dbReference>
<feature type="chain" id="PRO_5022086995" evidence="2">
    <location>
        <begin position="21"/>
        <end position="390"/>
    </location>
</feature>
<evidence type="ECO:0000313" key="6">
    <source>
        <dbReference type="Proteomes" id="UP000319040"/>
    </source>
</evidence>
<dbReference type="PANTHER" id="PTHR22953">
    <property type="entry name" value="ACID PHOSPHATASE RELATED"/>
    <property type="match status" value="1"/>
</dbReference>
<protein>
    <submittedName>
        <fullName evidence="5">Purple acid Phosphatase, N-terminal domain</fullName>
    </submittedName>
</protein>
<evidence type="ECO:0000256" key="2">
    <source>
        <dbReference type="SAM" id="SignalP"/>
    </source>
</evidence>
<dbReference type="InterPro" id="IPR015914">
    <property type="entry name" value="PAPs_N"/>
</dbReference>
<dbReference type="InterPro" id="IPR039331">
    <property type="entry name" value="PAPs-like"/>
</dbReference>
<evidence type="ECO:0000259" key="3">
    <source>
        <dbReference type="Pfam" id="PF00149"/>
    </source>
</evidence>
<dbReference type="OrthoDB" id="596345at2"/>